<feature type="domain" description="Solute-binding protein family 5" evidence="4">
    <location>
        <begin position="68"/>
        <end position="412"/>
    </location>
</feature>
<dbReference type="EMBL" id="RAQO01000005">
    <property type="protein sequence ID" value="RKF18579.1"/>
    <property type="molecule type" value="Genomic_DNA"/>
</dbReference>
<sequence>MKSFARPLFRLLCYFALANQALAKDIVVGLSNPDLETDFVKQIERNALFFNSLVFDPLFRVLDEEFTQPLLVESWRQVKPGLLELRLKANVKHHSGNPFQAKDVVWTFEQLSKQGGSPVFLGIDKIEATSERHIRVWTQLNPRIAFRRLAFLYPADSEHAKSSKEDRTELPVSGTGAFRLVEHQANVMTVLERNQDYWRPTTGNIDKVTLIPIQSVQARFGALYTGDVDLIDNLDAESMVSIKQEPNINPLPIDSHVGVGLQLNHNHPLLKQLAVRQALNQAIDRKDLVGGLFGEFGREADQMSLPQSPRYNTELKVSYNPEAALELLENIEGDRGQKLIMLAPRDLFLFDYEIAQRVYRSFERLNLNIELRFLTAQQYIYQRHICQADIVLTSITADNVSSLEAMAKEYSESRANSELGQCHFYPDIDIDQSLQDGLEANNFAQVVTSFRSIERKLAEDVAFIPILWNRPIWAVRGQVEQHENLGGLPFPNLSSLQILDPE</sequence>
<evidence type="ECO:0000313" key="5">
    <source>
        <dbReference type="EMBL" id="RKF18579.1"/>
    </source>
</evidence>
<proteinExistence type="inferred from homology"/>
<dbReference type="CDD" id="cd00995">
    <property type="entry name" value="PBP2_NikA_DppA_OppA_like"/>
    <property type="match status" value="1"/>
</dbReference>
<evidence type="ECO:0000256" key="3">
    <source>
        <dbReference type="SAM" id="SignalP"/>
    </source>
</evidence>
<protein>
    <submittedName>
        <fullName evidence="5">ABC transporter substrate-binding protein</fullName>
    </submittedName>
</protein>
<dbReference type="InterPro" id="IPR000914">
    <property type="entry name" value="SBP_5_dom"/>
</dbReference>
<dbReference type="RefSeq" id="WP_120354658.1">
    <property type="nucleotide sequence ID" value="NZ_RAQO01000005.1"/>
</dbReference>
<dbReference type="GO" id="GO:0043190">
    <property type="term" value="C:ATP-binding cassette (ABC) transporter complex"/>
    <property type="evidence" value="ECO:0007669"/>
    <property type="project" value="InterPro"/>
</dbReference>
<comment type="similarity">
    <text evidence="1">Belongs to the bacterial solute-binding protein 5 family.</text>
</comment>
<evidence type="ECO:0000256" key="1">
    <source>
        <dbReference type="ARBA" id="ARBA00005695"/>
    </source>
</evidence>
<dbReference type="Proteomes" id="UP000286482">
    <property type="component" value="Unassembled WGS sequence"/>
</dbReference>
<dbReference type="InterPro" id="IPR030678">
    <property type="entry name" value="Peptide/Ni-bd"/>
</dbReference>
<dbReference type="AlphaFoldDB" id="A0A420ECW7"/>
<dbReference type="GO" id="GO:1904680">
    <property type="term" value="F:peptide transmembrane transporter activity"/>
    <property type="evidence" value="ECO:0007669"/>
    <property type="project" value="TreeGrafter"/>
</dbReference>
<organism evidence="5 6">
    <name type="scientific">Alginatibacterium sediminis</name>
    <dbReference type="NCBI Taxonomy" id="2164068"/>
    <lineage>
        <taxon>Bacteria</taxon>
        <taxon>Pseudomonadati</taxon>
        <taxon>Pseudomonadota</taxon>
        <taxon>Gammaproteobacteria</taxon>
        <taxon>Alteromonadales</taxon>
        <taxon>Alteromonadaceae</taxon>
        <taxon>Alginatibacterium</taxon>
    </lineage>
</organism>
<dbReference type="InterPro" id="IPR039424">
    <property type="entry name" value="SBP_5"/>
</dbReference>
<evidence type="ECO:0000256" key="2">
    <source>
        <dbReference type="ARBA" id="ARBA00022729"/>
    </source>
</evidence>
<dbReference type="PIRSF" id="PIRSF002741">
    <property type="entry name" value="MppA"/>
    <property type="match status" value="1"/>
</dbReference>
<feature type="chain" id="PRO_5019347553" evidence="3">
    <location>
        <begin position="24"/>
        <end position="502"/>
    </location>
</feature>
<dbReference type="Gene3D" id="3.90.76.10">
    <property type="entry name" value="Dipeptide-binding Protein, Domain 1"/>
    <property type="match status" value="1"/>
</dbReference>
<dbReference type="PANTHER" id="PTHR30290:SF38">
    <property type="entry name" value="D,D-DIPEPTIDE-BINDING PERIPLASMIC PROTEIN DDPA-RELATED"/>
    <property type="match status" value="1"/>
</dbReference>
<name>A0A420ECW7_9ALTE</name>
<dbReference type="OrthoDB" id="9801912at2"/>
<keyword evidence="6" id="KW-1185">Reference proteome</keyword>
<dbReference type="PANTHER" id="PTHR30290">
    <property type="entry name" value="PERIPLASMIC BINDING COMPONENT OF ABC TRANSPORTER"/>
    <property type="match status" value="1"/>
</dbReference>
<dbReference type="Gene3D" id="3.40.190.10">
    <property type="entry name" value="Periplasmic binding protein-like II"/>
    <property type="match status" value="1"/>
</dbReference>
<dbReference type="GO" id="GO:0015833">
    <property type="term" value="P:peptide transport"/>
    <property type="evidence" value="ECO:0007669"/>
    <property type="project" value="TreeGrafter"/>
</dbReference>
<dbReference type="SUPFAM" id="SSF53850">
    <property type="entry name" value="Periplasmic binding protein-like II"/>
    <property type="match status" value="1"/>
</dbReference>
<keyword evidence="2 3" id="KW-0732">Signal</keyword>
<evidence type="ECO:0000313" key="6">
    <source>
        <dbReference type="Proteomes" id="UP000286482"/>
    </source>
</evidence>
<dbReference type="GO" id="GO:0030288">
    <property type="term" value="C:outer membrane-bounded periplasmic space"/>
    <property type="evidence" value="ECO:0007669"/>
    <property type="project" value="UniProtKB-ARBA"/>
</dbReference>
<comment type="caution">
    <text evidence="5">The sequence shown here is derived from an EMBL/GenBank/DDBJ whole genome shotgun (WGS) entry which is preliminary data.</text>
</comment>
<dbReference type="Pfam" id="PF00496">
    <property type="entry name" value="SBP_bac_5"/>
    <property type="match status" value="1"/>
</dbReference>
<evidence type="ECO:0000259" key="4">
    <source>
        <dbReference type="Pfam" id="PF00496"/>
    </source>
</evidence>
<gene>
    <name evidence="5" type="ORF">DBZ36_09230</name>
</gene>
<reference evidence="5 6" key="1">
    <citation type="submission" date="2018-09" db="EMBL/GenBank/DDBJ databases">
        <authorList>
            <person name="Wang Z."/>
        </authorList>
    </citation>
    <scope>NUCLEOTIDE SEQUENCE [LARGE SCALE GENOMIC DNA]</scope>
    <source>
        <strain evidence="5 6">ALS 81</strain>
    </source>
</reference>
<dbReference type="Gene3D" id="3.10.105.10">
    <property type="entry name" value="Dipeptide-binding Protein, Domain 3"/>
    <property type="match status" value="1"/>
</dbReference>
<feature type="signal peptide" evidence="3">
    <location>
        <begin position="1"/>
        <end position="23"/>
    </location>
</feature>
<accession>A0A420ECW7</accession>